<dbReference type="InterPro" id="IPR025816">
    <property type="entry name" value="RrmJ-type_MeTrfase"/>
</dbReference>
<dbReference type="Gene3D" id="3.30.470.30">
    <property type="entry name" value="DNA ligase/mRNA capping enzyme"/>
    <property type="match status" value="1"/>
</dbReference>
<dbReference type="STRING" id="7370.A0A1I8MRU7"/>
<proteinExistence type="predicted"/>
<dbReference type="Gene3D" id="3.40.50.12760">
    <property type="match status" value="1"/>
</dbReference>
<keyword evidence="1" id="KW-0949">S-adenosyl-L-methionine</keyword>
<dbReference type="InterPro" id="IPR000467">
    <property type="entry name" value="G_patch_dom"/>
</dbReference>
<reference evidence="5" key="1">
    <citation type="submission" date="2025-08" db="UniProtKB">
        <authorList>
            <consortium name="RefSeq"/>
        </authorList>
    </citation>
    <scope>IDENTIFICATION</scope>
    <source>
        <strain evidence="5">Aabys</strain>
        <tissue evidence="5">Whole body</tissue>
    </source>
</reference>
<name>A0A9J7CJG7_MUSDO</name>
<dbReference type="EC" id="2.1.1.57" evidence="1"/>
<dbReference type="InterPro" id="IPR002877">
    <property type="entry name" value="RNA_MeTrfase_FtsJ_dom"/>
</dbReference>
<keyword evidence="1" id="KW-0507">mRNA processing</keyword>
<dbReference type="SUPFAM" id="SSF56091">
    <property type="entry name" value="DNA ligase/mRNA capping enzyme, catalytic domain"/>
    <property type="match status" value="1"/>
</dbReference>
<dbReference type="InterPro" id="IPR050851">
    <property type="entry name" value="mRNA_Cap_2O-Ribose_MeTrfase"/>
</dbReference>
<comment type="subcellular location">
    <subcellularLocation>
        <location evidence="1">Nucleus</location>
    </subcellularLocation>
</comment>
<evidence type="ECO:0000259" key="2">
    <source>
        <dbReference type="PROSITE" id="PS50174"/>
    </source>
</evidence>
<dbReference type="Pfam" id="PF01585">
    <property type="entry name" value="G-patch"/>
    <property type="match status" value="1"/>
</dbReference>
<keyword evidence="1" id="KW-0539">Nucleus</keyword>
<organism evidence="4 5">
    <name type="scientific">Musca domestica</name>
    <name type="common">House fly</name>
    <dbReference type="NCBI Taxonomy" id="7370"/>
    <lineage>
        <taxon>Eukaryota</taxon>
        <taxon>Metazoa</taxon>
        <taxon>Ecdysozoa</taxon>
        <taxon>Arthropoda</taxon>
        <taxon>Hexapoda</taxon>
        <taxon>Insecta</taxon>
        <taxon>Pterygota</taxon>
        <taxon>Neoptera</taxon>
        <taxon>Endopterygota</taxon>
        <taxon>Diptera</taxon>
        <taxon>Brachycera</taxon>
        <taxon>Muscomorpha</taxon>
        <taxon>Muscoidea</taxon>
        <taxon>Muscidae</taxon>
        <taxon>Musca</taxon>
    </lineage>
</organism>
<dbReference type="VEuPathDB" id="VectorBase:MDOA007817"/>
<feature type="domain" description="G-patch" evidence="2">
    <location>
        <begin position="25"/>
        <end position="71"/>
    </location>
</feature>
<protein>
    <recommendedName>
        <fullName evidence="1">Cap-specific mRNA (nucleoside-2'-O-)-methyltransferase 1</fullName>
        <ecNumber evidence="1">2.1.1.57</ecNumber>
    </recommendedName>
    <alternativeName>
        <fullName evidence="1">Cap1 2'O-ribose methyltransferase 1</fullName>
    </alternativeName>
</protein>
<evidence type="ECO:0000256" key="1">
    <source>
        <dbReference type="RuleBase" id="RU368012"/>
    </source>
</evidence>
<gene>
    <name evidence="5" type="primary">LOC101893056</name>
</gene>
<keyword evidence="4" id="KW-1185">Reference proteome</keyword>
<dbReference type="PANTHER" id="PTHR16121:SF0">
    <property type="entry name" value="CAP-SPECIFIC MRNA (NUCLEOSIDE-2'-O-)-METHYLTRANSFERASE 1"/>
    <property type="match status" value="1"/>
</dbReference>
<evidence type="ECO:0000259" key="3">
    <source>
        <dbReference type="PROSITE" id="PS51613"/>
    </source>
</evidence>
<keyword evidence="1" id="KW-0808">Transferase</keyword>
<evidence type="ECO:0000313" key="4">
    <source>
        <dbReference type="Proteomes" id="UP001652621"/>
    </source>
</evidence>
<comment type="catalytic activity">
    <reaction evidence="1">
        <text>a 5'-end (N(7)-methyl 5'-triphosphoguanosine)-ribonucleoside in mRNA + S-adenosyl-L-methionine = a 5'-end (N(7)-methyl 5'-triphosphoguanosine)-(2'-O-methyl-ribonucleoside) in mRNA + S-adenosyl-L-homocysteine + H(+)</text>
        <dbReference type="Rhea" id="RHEA:67020"/>
        <dbReference type="Rhea" id="RHEA-COMP:17167"/>
        <dbReference type="Rhea" id="RHEA-COMP:17168"/>
        <dbReference type="ChEBI" id="CHEBI:15378"/>
        <dbReference type="ChEBI" id="CHEBI:57856"/>
        <dbReference type="ChEBI" id="CHEBI:59789"/>
        <dbReference type="ChEBI" id="CHEBI:156461"/>
        <dbReference type="ChEBI" id="CHEBI:167609"/>
        <dbReference type="EC" id="2.1.1.57"/>
    </reaction>
</comment>
<dbReference type="PROSITE" id="PS51613">
    <property type="entry name" value="SAM_MT_RRMJ"/>
    <property type="match status" value="1"/>
</dbReference>
<dbReference type="Pfam" id="PF01728">
    <property type="entry name" value="FtsJ"/>
    <property type="match status" value="1"/>
</dbReference>
<dbReference type="SUPFAM" id="SSF53335">
    <property type="entry name" value="S-adenosyl-L-methionine-dependent methyltransferases"/>
    <property type="match status" value="1"/>
</dbReference>
<sequence length="778" mass="90549">MEENIETDLYESPPKKMKTEWSRSYSNKAMEMMKKMGYETDKGLGKQSQGRLEPIVAFQQDGRKGLGLKQGTFLALSDKWDISSEEILIPEEVSWISSPCAFPFTLEHLLTFIKYGAHKRTLEGETQFVEPDILEGILDAKNVFDNLNEVDLRRARSRSNPFETIRSSIFQNRAAVKMANIDSMLDFMFTNPKDSTGLTLIQDNDLLYFADICAGPGGFSEYILYRKSWEAKGFGFTLKGPNDFKLDKFFAGSPESFDPYYGVNNDGDVYVESNQDSFNSYIRKHTSEGVHFVMADGGFSVEGEENIQEILSKQLYLCQCLTALKILRNKGSFVCKLFDIFTPFSVGLIYLMYKCFERISIIKPNSSRPANSERYLVCQWKKNDTHTISHYLNHINNILNQNNDEDVLEIVDLDLIRADTDFFDYIKKSNDAIGKNQILGLRKITAFCNNTQLKEMRQSECRRKCLDLWNLPDKLRQAPENKSIEKFVEEFLCDWFDDKAFFHSSSDEILSIDDLCKKIDSVYDWFFVPVGRRETNANASSFFICTTRGKLLRYTDMRKWEPVDHMFEISPKSLFYGELVFEYSGEGRTQTRICCLHIIDGILLGGKDIRRLPLSERSKMCEKFAKSVNKPYKEGNVLIVRSKKLFKLRELENFFMEMRHYTLKDNSSRLGISLNNENSKFFVPGGLLLLCEICHNFSSKMSKSRNVLYYVDKMKKVSYYKDQMPTEVHNILYASFRNTFARRLIWKWTNTCQVEEHSRRVDDKVLYRDDLKHFIFNR</sequence>
<dbReference type="RefSeq" id="XP_005175446.2">
    <property type="nucleotide sequence ID" value="XM_005175389.4"/>
</dbReference>
<dbReference type="PANTHER" id="PTHR16121">
    <property type="entry name" value="CAP-SPECIFIC MRNA (NUCLEOSIDE-2'-O-)-METHYLTRANSFERASE 1-RELATED"/>
    <property type="match status" value="1"/>
</dbReference>
<dbReference type="PROSITE" id="PS50174">
    <property type="entry name" value="G_PATCH"/>
    <property type="match status" value="1"/>
</dbReference>
<dbReference type="VEuPathDB" id="VectorBase:MDOMA2_003238"/>
<dbReference type="Proteomes" id="UP001652621">
    <property type="component" value="Unplaced"/>
</dbReference>
<comment type="function">
    <text evidence="1">S-adenosyl-L-methionine-dependent methyltransferase that mediates RNA cap1 2'-O-ribose methylation to the 5'-cap structure of RNAs. Methylates the ribose of the first nucleotide of a m(7)GpppG-capped mRNA to produce m(7)GpppNmp (cap1).</text>
</comment>
<dbReference type="eggNOG" id="KOG3673">
    <property type="taxonomic scope" value="Eukaryota"/>
</dbReference>
<dbReference type="InterPro" id="IPR029063">
    <property type="entry name" value="SAM-dependent_MTases_sf"/>
</dbReference>
<feature type="domain" description="RrmJ-type SAM-dependent 2'-O-MTase" evidence="3">
    <location>
        <begin position="169"/>
        <end position="382"/>
    </location>
</feature>
<dbReference type="OrthoDB" id="10251234at2759"/>
<keyword evidence="1" id="KW-0506">mRNA capping</keyword>
<dbReference type="GeneID" id="101893056"/>
<keyword evidence="1" id="KW-0489">Methyltransferase</keyword>
<accession>A0A9J7CJG7</accession>
<evidence type="ECO:0000313" key="5">
    <source>
        <dbReference type="RefSeq" id="XP_005175446.2"/>
    </source>
</evidence>
<dbReference type="SMART" id="SM00443">
    <property type="entry name" value="G_patch"/>
    <property type="match status" value="1"/>
</dbReference>